<protein>
    <recommendedName>
        <fullName evidence="3">Pathogenesis associated protein Cap20</fullName>
    </recommendedName>
</protein>
<evidence type="ECO:0008006" key="3">
    <source>
        <dbReference type="Google" id="ProtNLM"/>
    </source>
</evidence>
<dbReference type="Pfam" id="PF17316">
    <property type="entry name" value="Perilipin_2"/>
    <property type="match status" value="1"/>
</dbReference>
<gene>
    <name evidence="1" type="ORF">PV10_02540</name>
</gene>
<dbReference type="VEuPathDB" id="FungiDB:PV10_02540"/>
<accession>A0A0D2A6Z9</accession>
<dbReference type="EMBL" id="KN847521">
    <property type="protein sequence ID" value="KIV94808.1"/>
    <property type="molecule type" value="Genomic_DNA"/>
</dbReference>
<keyword evidence="2" id="KW-1185">Reference proteome</keyword>
<dbReference type="AlphaFoldDB" id="A0A0D2A6Z9"/>
<organism evidence="1 2">
    <name type="scientific">Exophiala mesophila</name>
    <name type="common">Black yeast-like fungus</name>
    <dbReference type="NCBI Taxonomy" id="212818"/>
    <lineage>
        <taxon>Eukaryota</taxon>
        <taxon>Fungi</taxon>
        <taxon>Dikarya</taxon>
        <taxon>Ascomycota</taxon>
        <taxon>Pezizomycotina</taxon>
        <taxon>Eurotiomycetes</taxon>
        <taxon>Chaetothyriomycetidae</taxon>
        <taxon>Chaetothyriales</taxon>
        <taxon>Herpotrichiellaceae</taxon>
        <taxon>Exophiala</taxon>
    </lineage>
</organism>
<dbReference type="RefSeq" id="XP_016226382.1">
    <property type="nucleotide sequence ID" value="XM_016366864.1"/>
</dbReference>
<evidence type="ECO:0000313" key="1">
    <source>
        <dbReference type="EMBL" id="KIV94808.1"/>
    </source>
</evidence>
<dbReference type="OrthoDB" id="376826at2759"/>
<dbReference type="HOGENOM" id="CLU_082150_0_0_1"/>
<dbReference type="Proteomes" id="UP000054302">
    <property type="component" value="Unassembled WGS sequence"/>
</dbReference>
<dbReference type="OMA" id="YSYVAPY"/>
<reference evidence="1 2" key="1">
    <citation type="submission" date="2015-01" db="EMBL/GenBank/DDBJ databases">
        <title>The Genome Sequence of Exophiala mesophila CBS40295.</title>
        <authorList>
            <consortium name="The Broad Institute Genomics Platform"/>
            <person name="Cuomo C."/>
            <person name="de Hoog S."/>
            <person name="Gorbushina A."/>
            <person name="Stielow B."/>
            <person name="Teixiera M."/>
            <person name="Abouelleil A."/>
            <person name="Chapman S.B."/>
            <person name="Priest M."/>
            <person name="Young S.K."/>
            <person name="Wortman J."/>
            <person name="Nusbaum C."/>
            <person name="Birren B."/>
        </authorList>
    </citation>
    <scope>NUCLEOTIDE SEQUENCE [LARGE SCALE GENOMIC DNA]</scope>
    <source>
        <strain evidence="1 2">CBS 40295</strain>
    </source>
</reference>
<name>A0A0D2A6Z9_EXOME</name>
<dbReference type="STRING" id="212818.A0A0D2A6Z9"/>
<proteinExistence type="predicted"/>
<dbReference type="GeneID" id="27320385"/>
<sequence>MGDATVNGDMPHSAFLSHLTSYPLVSDSITVVKENPYGAKSIDFTNASYTKFVKPNLSYFQTPAAYAKPYVVKADELGDKFLSKFDEKVPIVKTETKEIKGTLFSYAHWPLQKAGETKDWALSTYSEEYKKIGGESYVTSGKAVITTSLVLTSDVLKYVSSFLQTKKEEAKEVVQEKTSK</sequence>
<evidence type="ECO:0000313" key="2">
    <source>
        <dbReference type="Proteomes" id="UP000054302"/>
    </source>
</evidence>